<reference evidence="2 3" key="1">
    <citation type="journal article" date="2014" name="Mol. Plant">
        <title>Chromosome Scale Genome Assembly and Transcriptome Profiling of Nannochloropsis gaditana in Nitrogen Depletion.</title>
        <authorList>
            <person name="Corteggiani Carpinelli E."/>
            <person name="Telatin A."/>
            <person name="Vitulo N."/>
            <person name="Forcato C."/>
            <person name="D'Angelo M."/>
            <person name="Schiavon R."/>
            <person name="Vezzi A."/>
            <person name="Giacometti G.M."/>
            <person name="Morosinotto T."/>
            <person name="Valle G."/>
        </authorList>
    </citation>
    <scope>NUCLEOTIDE SEQUENCE [LARGE SCALE GENOMIC DNA]</scope>
    <source>
        <strain evidence="2 3">B-31</strain>
    </source>
</reference>
<protein>
    <submittedName>
        <fullName evidence="2">Uncharacterized protein</fullName>
    </submittedName>
</protein>
<organism evidence="2 3">
    <name type="scientific">Nannochloropsis gaditana</name>
    <dbReference type="NCBI Taxonomy" id="72520"/>
    <lineage>
        <taxon>Eukaryota</taxon>
        <taxon>Sar</taxon>
        <taxon>Stramenopiles</taxon>
        <taxon>Ochrophyta</taxon>
        <taxon>Eustigmatophyceae</taxon>
        <taxon>Eustigmatales</taxon>
        <taxon>Monodopsidaceae</taxon>
        <taxon>Nannochloropsis</taxon>
    </lineage>
</organism>
<feature type="compositionally biased region" description="Low complexity" evidence="1">
    <location>
        <begin position="271"/>
        <end position="280"/>
    </location>
</feature>
<evidence type="ECO:0000313" key="3">
    <source>
        <dbReference type="Proteomes" id="UP000019335"/>
    </source>
</evidence>
<evidence type="ECO:0000313" key="2">
    <source>
        <dbReference type="EMBL" id="EWM24903.1"/>
    </source>
</evidence>
<feature type="region of interest" description="Disordered" evidence="1">
    <location>
        <begin position="255"/>
        <end position="287"/>
    </location>
</feature>
<sequence length="392" mass="42418">MTDFFLASFEKVREQGGLDLGKTLSALRTLSLQAECFNLELAHTLVNPLTTQLGLPPAEWEEVMRREEAVEVPETLEDLGVKLEGDVAFGRIPRRLSALDDRVSAVACTVSLVGGACRVLVNDRFKDTFWSASEILSRLSKEVAGPPFLFAALVAVEDRLDFLEAMTAYVFGPPTQVELSQIVKVRDAGEQTFLAMIRLRTATLAGGAYLATMLSISPAPSSKYIRGGNKEGAGEEGLTWLGLNQMEAKARVRPPSAVLAPGQGLGKDTNNHNNSNMKSNHPWKEKSKSRCISHSPASAWHLQRCHHAKAEVAGGPWGSMAAKCIMERGECRDDAGTIFSLFYTPMPVRWVDNANISSGSGLLDQHMCAATNLDGIFGCGLEIDYTGMGSGT</sequence>
<evidence type="ECO:0000256" key="1">
    <source>
        <dbReference type="SAM" id="MobiDB-lite"/>
    </source>
</evidence>
<dbReference type="EMBL" id="AZIL01001070">
    <property type="protein sequence ID" value="EWM24903.1"/>
    <property type="molecule type" value="Genomic_DNA"/>
</dbReference>
<dbReference type="OrthoDB" id="10425709at2759"/>
<gene>
    <name evidence="2" type="ORF">Naga_100116g15</name>
</gene>
<dbReference type="AlphaFoldDB" id="W7TN07"/>
<keyword evidence="3" id="KW-1185">Reference proteome</keyword>
<name>W7TN07_9STRA</name>
<dbReference type="Proteomes" id="UP000019335">
    <property type="component" value="Chromosome 12"/>
</dbReference>
<accession>W7TN07</accession>
<comment type="caution">
    <text evidence="2">The sequence shown here is derived from an EMBL/GenBank/DDBJ whole genome shotgun (WGS) entry which is preliminary data.</text>
</comment>
<proteinExistence type="predicted"/>